<sequence>MTPPRSRTYDEVAVGDTLEELVIPLTRTMIVATAIATRDYQDVHHDPELAVARGSKDVFMNILTTNGLVERFVTAWAGPAAVVTAIRIRLGAPNHPGDTMVLTGAVTAKDDGDGRVEVAVRGANGLGAHVTGTVVVRLPRGGRSGTGPADREGGPPGNDGRPESDGRLEGGPYGGGRRPGKEGAA</sequence>
<reference evidence="4 5" key="1">
    <citation type="journal article" date="2016" name="Genome Announc.">
        <title>Draft Genome Sequence of Planomonospora sphaerica JCM9374, a Rare Actinomycete.</title>
        <authorList>
            <person name="Dohra H."/>
            <person name="Suzuki T."/>
            <person name="Inoue Y."/>
            <person name="Kodani S."/>
        </authorList>
    </citation>
    <scope>NUCLEOTIDE SEQUENCE [LARGE SCALE GENOMIC DNA]</scope>
    <source>
        <strain evidence="4 5">JCM 9374</strain>
    </source>
</reference>
<feature type="domain" description="MaoC-like" evidence="3">
    <location>
        <begin position="19"/>
        <end position="121"/>
    </location>
</feature>
<dbReference type="Proteomes" id="UP000077701">
    <property type="component" value="Unassembled WGS sequence"/>
</dbReference>
<proteinExistence type="inferred from homology"/>
<dbReference type="RefSeq" id="WP_231647553.1">
    <property type="nucleotide sequence ID" value="NZ_BDCX01000015.1"/>
</dbReference>
<dbReference type="Gene3D" id="3.10.129.10">
    <property type="entry name" value="Hotdog Thioesterase"/>
    <property type="match status" value="1"/>
</dbReference>
<comment type="caution">
    <text evidence="4">The sequence shown here is derived from an EMBL/GenBank/DDBJ whole genome shotgun (WGS) entry which is preliminary data.</text>
</comment>
<dbReference type="EMBL" id="BDCX01000015">
    <property type="protein sequence ID" value="GAT69927.1"/>
    <property type="molecule type" value="Genomic_DNA"/>
</dbReference>
<keyword evidence="5" id="KW-1185">Reference proteome</keyword>
<dbReference type="Pfam" id="PF01575">
    <property type="entry name" value="MaoC_dehydratas"/>
    <property type="match status" value="1"/>
</dbReference>
<name>A0A161LLW8_9ACTN</name>
<evidence type="ECO:0000256" key="2">
    <source>
        <dbReference type="SAM" id="MobiDB-lite"/>
    </source>
</evidence>
<evidence type="ECO:0000256" key="1">
    <source>
        <dbReference type="ARBA" id="ARBA00005254"/>
    </source>
</evidence>
<evidence type="ECO:0000313" key="5">
    <source>
        <dbReference type="Proteomes" id="UP000077701"/>
    </source>
</evidence>
<evidence type="ECO:0000313" key="4">
    <source>
        <dbReference type="EMBL" id="GAT69927.1"/>
    </source>
</evidence>
<protein>
    <submittedName>
        <fullName evidence="4">MaoC family dehydratase</fullName>
    </submittedName>
</protein>
<accession>A0A161LLW8</accession>
<gene>
    <name evidence="4" type="ORF">PS9374_05607</name>
</gene>
<dbReference type="AlphaFoldDB" id="A0A161LLW8"/>
<dbReference type="InterPro" id="IPR029069">
    <property type="entry name" value="HotDog_dom_sf"/>
</dbReference>
<organism evidence="4 5">
    <name type="scientific">Planomonospora sphaerica</name>
    <dbReference type="NCBI Taxonomy" id="161355"/>
    <lineage>
        <taxon>Bacteria</taxon>
        <taxon>Bacillati</taxon>
        <taxon>Actinomycetota</taxon>
        <taxon>Actinomycetes</taxon>
        <taxon>Streptosporangiales</taxon>
        <taxon>Streptosporangiaceae</taxon>
        <taxon>Planomonospora</taxon>
    </lineage>
</organism>
<comment type="similarity">
    <text evidence="1">Belongs to the enoyl-CoA hydratase/isomerase family.</text>
</comment>
<reference evidence="5" key="2">
    <citation type="submission" date="2016-04" db="EMBL/GenBank/DDBJ databases">
        <title>Planomonospora sphaerica JCM9374 whole genome shotgun sequence.</title>
        <authorList>
            <person name="Suzuki T."/>
            <person name="Dohra H."/>
            <person name="Kodani S."/>
        </authorList>
    </citation>
    <scope>NUCLEOTIDE SEQUENCE [LARGE SCALE GENOMIC DNA]</scope>
    <source>
        <strain evidence="5">JCM 9374</strain>
    </source>
</reference>
<dbReference type="InterPro" id="IPR002539">
    <property type="entry name" value="MaoC-like_dom"/>
</dbReference>
<dbReference type="CDD" id="cd03455">
    <property type="entry name" value="SAV4209"/>
    <property type="match status" value="1"/>
</dbReference>
<dbReference type="STRING" id="161355.PS9374_05607"/>
<dbReference type="SUPFAM" id="SSF54637">
    <property type="entry name" value="Thioesterase/thiol ester dehydrase-isomerase"/>
    <property type="match status" value="1"/>
</dbReference>
<evidence type="ECO:0000259" key="3">
    <source>
        <dbReference type="Pfam" id="PF01575"/>
    </source>
</evidence>
<feature type="region of interest" description="Disordered" evidence="2">
    <location>
        <begin position="137"/>
        <end position="185"/>
    </location>
</feature>